<feature type="compositionally biased region" description="Basic and acidic residues" evidence="6">
    <location>
        <begin position="19"/>
        <end position="33"/>
    </location>
</feature>
<evidence type="ECO:0000256" key="1">
    <source>
        <dbReference type="ARBA" id="ARBA00000085"/>
    </source>
</evidence>
<protein>
    <recommendedName>
        <fullName evidence="2">histidine kinase</fullName>
        <ecNumber evidence="2">2.7.13.3</ecNumber>
    </recommendedName>
</protein>
<dbReference type="Gene3D" id="3.30.565.10">
    <property type="entry name" value="Histidine kinase-like ATPase, C-terminal domain"/>
    <property type="match status" value="1"/>
</dbReference>
<dbReference type="InterPro" id="IPR003594">
    <property type="entry name" value="HATPase_dom"/>
</dbReference>
<dbReference type="PROSITE" id="PS50109">
    <property type="entry name" value="HIS_KIN"/>
    <property type="match status" value="1"/>
</dbReference>
<dbReference type="InterPro" id="IPR005467">
    <property type="entry name" value="His_kinase_dom"/>
</dbReference>
<dbReference type="Gene3D" id="1.10.287.130">
    <property type="match status" value="1"/>
</dbReference>
<dbReference type="PANTHER" id="PTHR43711:SF26">
    <property type="entry name" value="SENSOR HISTIDINE KINASE RCSC"/>
    <property type="match status" value="1"/>
</dbReference>
<keyword evidence="4 8" id="KW-0418">Kinase</keyword>
<dbReference type="HOGENOM" id="CLU_080143_0_0_7"/>
<reference evidence="8 9" key="1">
    <citation type="journal article" date="2009" name="Stand. Genomic Sci.">
        <title>Complete genome sequence of Desulfomicrobium baculatum type strain (X).</title>
        <authorList>
            <person name="Copeland A."/>
            <person name="Spring S."/>
            <person name="Goker M."/>
            <person name="Schneider S."/>
            <person name="Lapidus A."/>
            <person name="Del Rio T.G."/>
            <person name="Tice H."/>
            <person name="Cheng J.F."/>
            <person name="Chen F."/>
            <person name="Nolan M."/>
            <person name="Bruce D."/>
            <person name="Goodwin L."/>
            <person name="Pitluck S."/>
            <person name="Ivanova N."/>
            <person name="Mavrommatis K."/>
            <person name="Ovchinnikova G."/>
            <person name="Pati A."/>
            <person name="Chen A."/>
            <person name="Palaniappan K."/>
            <person name="Land M."/>
            <person name="Hauser L."/>
            <person name="Chang Y.J."/>
            <person name="Jeffries C.C."/>
            <person name="Meincke L."/>
            <person name="Sims D."/>
            <person name="Brettin T."/>
            <person name="Detter J.C."/>
            <person name="Han C."/>
            <person name="Chain P."/>
            <person name="Bristow J."/>
            <person name="Eisen J.A."/>
            <person name="Markowitz V."/>
            <person name="Hugenholtz P."/>
            <person name="Kyrpides N.C."/>
            <person name="Klenk H.P."/>
            <person name="Lucas S."/>
        </authorList>
    </citation>
    <scope>NUCLEOTIDE SEQUENCE [LARGE SCALE GENOMIC DNA]</scope>
    <source>
        <strain evidence="9">DSM 4028 / VKM B-1378 / X</strain>
    </source>
</reference>
<dbReference type="SUPFAM" id="SSF55874">
    <property type="entry name" value="ATPase domain of HSP90 chaperone/DNA topoisomerase II/histidine kinase"/>
    <property type="match status" value="1"/>
</dbReference>
<dbReference type="STRING" id="525897.Dbac_1030"/>
<dbReference type="EC" id="2.7.13.3" evidence="2"/>
<keyword evidence="3" id="KW-0808">Transferase</keyword>
<feature type="domain" description="Histidine kinase" evidence="7">
    <location>
        <begin position="42"/>
        <end position="258"/>
    </location>
</feature>
<dbReference type="GO" id="GO:0000155">
    <property type="term" value="F:phosphorelay sensor kinase activity"/>
    <property type="evidence" value="ECO:0007669"/>
    <property type="project" value="InterPro"/>
</dbReference>
<evidence type="ECO:0000256" key="3">
    <source>
        <dbReference type="ARBA" id="ARBA00022679"/>
    </source>
</evidence>
<dbReference type="InterPro" id="IPR003661">
    <property type="entry name" value="HisK_dim/P_dom"/>
</dbReference>
<proteinExistence type="predicted"/>
<dbReference type="RefSeq" id="WP_015773241.1">
    <property type="nucleotide sequence ID" value="NC_013173.1"/>
</dbReference>
<feature type="region of interest" description="Disordered" evidence="6">
    <location>
        <begin position="1"/>
        <end position="33"/>
    </location>
</feature>
<sequence>MNKTTRTRTLTTPEPSDQEGSRNQRDRNSRPNRIGLEEADRISRHNLLTPLNAVISLSQVLRLESNLTQSQLETVRLIMVSAQRMLDMILLSQRLFLMEEGYYELNPVAVDLARILRDIRTELDSLLRQLNVCLELEREGWPLMWDDPFVVRGETLMCYAILANLVRNAIEASPSGGEVNVSLERLSGCYVIICNAGEVPVELRDEFFEKYATSGKKGGMGLGTYSARLMARAMGGDVELDCSKPGATTVRVCLPCNGSTL</sequence>
<dbReference type="SMART" id="SM00387">
    <property type="entry name" value="HATPase_c"/>
    <property type="match status" value="1"/>
</dbReference>
<evidence type="ECO:0000256" key="5">
    <source>
        <dbReference type="ARBA" id="ARBA00023012"/>
    </source>
</evidence>
<gene>
    <name evidence="8" type="ordered locus">Dbac_1030</name>
</gene>
<evidence type="ECO:0000256" key="2">
    <source>
        <dbReference type="ARBA" id="ARBA00012438"/>
    </source>
</evidence>
<keyword evidence="9" id="KW-1185">Reference proteome</keyword>
<dbReference type="AlphaFoldDB" id="C7LQR4"/>
<evidence type="ECO:0000256" key="6">
    <source>
        <dbReference type="SAM" id="MobiDB-lite"/>
    </source>
</evidence>
<evidence type="ECO:0000256" key="4">
    <source>
        <dbReference type="ARBA" id="ARBA00022777"/>
    </source>
</evidence>
<name>C7LQR4_DESBD</name>
<comment type="catalytic activity">
    <reaction evidence="1">
        <text>ATP + protein L-histidine = ADP + protein N-phospho-L-histidine.</text>
        <dbReference type="EC" id="2.7.13.3"/>
    </reaction>
</comment>
<dbReference type="eggNOG" id="COG2205">
    <property type="taxonomic scope" value="Bacteria"/>
</dbReference>
<dbReference type="Proteomes" id="UP000002216">
    <property type="component" value="Chromosome"/>
</dbReference>
<evidence type="ECO:0000313" key="9">
    <source>
        <dbReference type="Proteomes" id="UP000002216"/>
    </source>
</evidence>
<accession>C7LQR4</accession>
<dbReference type="PANTHER" id="PTHR43711">
    <property type="entry name" value="TWO-COMPONENT HISTIDINE KINASE"/>
    <property type="match status" value="1"/>
</dbReference>
<dbReference type="Pfam" id="PF02518">
    <property type="entry name" value="HATPase_c"/>
    <property type="match status" value="1"/>
</dbReference>
<dbReference type="KEGG" id="dba:Dbac_1030"/>
<dbReference type="EMBL" id="CP001629">
    <property type="protein sequence ID" value="ACU89143.1"/>
    <property type="molecule type" value="Genomic_DNA"/>
</dbReference>
<keyword evidence="5" id="KW-0902">Two-component regulatory system</keyword>
<organism evidence="8 9">
    <name type="scientific">Desulfomicrobium baculatum (strain DSM 4028 / VKM B-1378 / X)</name>
    <name type="common">Desulfovibrio baculatus</name>
    <dbReference type="NCBI Taxonomy" id="525897"/>
    <lineage>
        <taxon>Bacteria</taxon>
        <taxon>Pseudomonadati</taxon>
        <taxon>Thermodesulfobacteriota</taxon>
        <taxon>Desulfovibrionia</taxon>
        <taxon>Desulfovibrionales</taxon>
        <taxon>Desulfomicrobiaceae</taxon>
        <taxon>Desulfomicrobium</taxon>
    </lineage>
</organism>
<dbReference type="CDD" id="cd00082">
    <property type="entry name" value="HisKA"/>
    <property type="match status" value="1"/>
</dbReference>
<evidence type="ECO:0000259" key="7">
    <source>
        <dbReference type="PROSITE" id="PS50109"/>
    </source>
</evidence>
<evidence type="ECO:0000313" key="8">
    <source>
        <dbReference type="EMBL" id="ACU89143.1"/>
    </source>
</evidence>
<dbReference type="InterPro" id="IPR036890">
    <property type="entry name" value="HATPase_C_sf"/>
</dbReference>
<dbReference type="OrthoDB" id="9787818at2"/>
<dbReference type="InterPro" id="IPR050736">
    <property type="entry name" value="Sensor_HK_Regulatory"/>
</dbReference>